<keyword evidence="2 7" id="KW-0436">Ligase</keyword>
<evidence type="ECO:0000256" key="8">
    <source>
        <dbReference type="SAM" id="MobiDB-lite"/>
    </source>
</evidence>
<evidence type="ECO:0000256" key="6">
    <source>
        <dbReference type="ARBA" id="ARBA00047407"/>
    </source>
</evidence>
<dbReference type="RefSeq" id="WP_114450166.1">
    <property type="nucleotide sequence ID" value="NZ_QPHM01000001.1"/>
</dbReference>
<comment type="caution">
    <text evidence="10">The sequence shown here is derived from an EMBL/GenBank/DDBJ whole genome shotgun (WGS) entry which is preliminary data.</text>
</comment>
<dbReference type="InterPro" id="IPR023631">
    <property type="entry name" value="Amidase_dom"/>
</dbReference>
<evidence type="ECO:0000256" key="1">
    <source>
        <dbReference type="ARBA" id="ARBA00008069"/>
    </source>
</evidence>
<protein>
    <recommendedName>
        <fullName evidence="7">Glutamyl-tRNA(Gln) amidotransferase subunit A</fullName>
        <shortName evidence="7">Glu-ADT subunit A</shortName>
        <ecNumber evidence="7">6.3.5.7</ecNumber>
    </recommendedName>
</protein>
<evidence type="ECO:0000256" key="5">
    <source>
        <dbReference type="ARBA" id="ARBA00022917"/>
    </source>
</evidence>
<evidence type="ECO:0000256" key="3">
    <source>
        <dbReference type="ARBA" id="ARBA00022741"/>
    </source>
</evidence>
<comment type="subunit">
    <text evidence="7">Heterotrimer of A, B and C subunits.</text>
</comment>
<proteinExistence type="inferred from homology"/>
<comment type="function">
    <text evidence="7">Allows the formation of correctly charged Gln-tRNA(Gln) through the transamidation of misacylated Glu-tRNA(Gln) in organisms which lack glutaminyl-tRNA synthetase. The reaction takes place in the presence of glutamine and ATP through an activated gamma-phospho-Glu-tRNA(Gln).</text>
</comment>
<feature type="active site" description="Charge relay system" evidence="7">
    <location>
        <position position="103"/>
    </location>
</feature>
<dbReference type="AlphaFoldDB" id="A0A368NG18"/>
<dbReference type="InterPro" id="IPR036928">
    <property type="entry name" value="AS_sf"/>
</dbReference>
<evidence type="ECO:0000259" key="9">
    <source>
        <dbReference type="Pfam" id="PF01425"/>
    </source>
</evidence>
<dbReference type="InterPro" id="IPR020556">
    <property type="entry name" value="Amidase_CS"/>
</dbReference>
<dbReference type="Pfam" id="PF01425">
    <property type="entry name" value="Amidase"/>
    <property type="match status" value="1"/>
</dbReference>
<dbReference type="GO" id="GO:0005524">
    <property type="term" value="F:ATP binding"/>
    <property type="evidence" value="ECO:0007669"/>
    <property type="project" value="UniProtKB-KW"/>
</dbReference>
<sequence length="423" mass="44017">MSLDAFITETTVEGDDDGPLAGRSVAVKDNISTEGVRTTCGSAMLDDYVPPYDATVVERLKAAGATVVGKTNMDEFGMGTTTETSAFGPTRNPVDRSRVPGGSSGGSAAAVAAGEADLALGSDTGGSIRCPAAFCGVVGIKPTYGLVSRYGLVAYANSLEQIGPLAPTVESAAELLEVIAGPDDRDATTRDAGADAAYADAADGDVEGLTVGVPTELIEGADERVVRTFEAALADLEAQGAETHEVSLPSVERAVQAYYVIAMSEASSNLARFDGVRYGPETESEGNWNEAFAQVREEGFGDEVKRRILLGTYALSAGYHDKYYAKAQDARAWLKRDFDEALAEADVLASPTMPVLPFELGESLDDPLRMYLADANTVPVNLANLPAISVPAGEADGLPVGLQLIGGAFDERTLVRAASAVEA</sequence>
<dbReference type="Gene3D" id="3.90.1300.10">
    <property type="entry name" value="Amidase signature (AS) domain"/>
    <property type="match status" value="1"/>
</dbReference>
<dbReference type="SUPFAM" id="SSF75304">
    <property type="entry name" value="Amidase signature (AS) enzymes"/>
    <property type="match status" value="1"/>
</dbReference>
<evidence type="ECO:0000256" key="4">
    <source>
        <dbReference type="ARBA" id="ARBA00022840"/>
    </source>
</evidence>
<feature type="active site" description="Charge relay system" evidence="7">
    <location>
        <position position="28"/>
    </location>
</feature>
<keyword evidence="3 7" id="KW-0547">Nucleotide-binding</keyword>
<dbReference type="EC" id="6.3.5.7" evidence="7"/>
<keyword evidence="10" id="KW-0808">Transferase</keyword>
<feature type="active site" description="Acyl-ester intermediate" evidence="7">
    <location>
        <position position="127"/>
    </location>
</feature>
<feature type="domain" description="Amidase" evidence="9">
    <location>
        <begin position="13"/>
        <end position="414"/>
    </location>
</feature>
<dbReference type="GO" id="GO:0016740">
    <property type="term" value="F:transferase activity"/>
    <property type="evidence" value="ECO:0007669"/>
    <property type="project" value="UniProtKB-KW"/>
</dbReference>
<comment type="catalytic activity">
    <reaction evidence="6 7">
        <text>L-glutamyl-tRNA(Gln) + L-glutamine + ATP + H2O = L-glutaminyl-tRNA(Gln) + L-glutamate + ADP + phosphate + H(+)</text>
        <dbReference type="Rhea" id="RHEA:17521"/>
        <dbReference type="Rhea" id="RHEA-COMP:9681"/>
        <dbReference type="Rhea" id="RHEA-COMP:9684"/>
        <dbReference type="ChEBI" id="CHEBI:15377"/>
        <dbReference type="ChEBI" id="CHEBI:15378"/>
        <dbReference type="ChEBI" id="CHEBI:29985"/>
        <dbReference type="ChEBI" id="CHEBI:30616"/>
        <dbReference type="ChEBI" id="CHEBI:43474"/>
        <dbReference type="ChEBI" id="CHEBI:58359"/>
        <dbReference type="ChEBI" id="CHEBI:78520"/>
        <dbReference type="ChEBI" id="CHEBI:78521"/>
        <dbReference type="ChEBI" id="CHEBI:456216"/>
        <dbReference type="EC" id="6.3.5.7"/>
    </reaction>
</comment>
<keyword evidence="11" id="KW-1185">Reference proteome</keyword>
<dbReference type="PANTHER" id="PTHR11895:SF7">
    <property type="entry name" value="GLUTAMYL-TRNA(GLN) AMIDOTRANSFERASE SUBUNIT A, MITOCHONDRIAL"/>
    <property type="match status" value="1"/>
</dbReference>
<gene>
    <name evidence="7" type="primary">gatA</name>
    <name evidence="10" type="ORF">DU504_15215</name>
</gene>
<dbReference type="PANTHER" id="PTHR11895">
    <property type="entry name" value="TRANSAMIDASE"/>
    <property type="match status" value="1"/>
</dbReference>
<evidence type="ECO:0000256" key="2">
    <source>
        <dbReference type="ARBA" id="ARBA00022598"/>
    </source>
</evidence>
<evidence type="ECO:0000256" key="7">
    <source>
        <dbReference type="HAMAP-Rule" id="MF_00120"/>
    </source>
</evidence>
<feature type="region of interest" description="Disordered" evidence="8">
    <location>
        <begin position="80"/>
        <end position="107"/>
    </location>
</feature>
<evidence type="ECO:0000313" key="10">
    <source>
        <dbReference type="EMBL" id="RCU48534.1"/>
    </source>
</evidence>
<comment type="similarity">
    <text evidence="1 7">Belongs to the amidase family. GatA subfamily.</text>
</comment>
<dbReference type="Proteomes" id="UP000252189">
    <property type="component" value="Unassembled WGS sequence"/>
</dbReference>
<evidence type="ECO:0000313" key="11">
    <source>
        <dbReference type="Proteomes" id="UP000252189"/>
    </source>
</evidence>
<dbReference type="InterPro" id="IPR000120">
    <property type="entry name" value="Amidase"/>
</dbReference>
<accession>A0A368NG18</accession>
<dbReference type="InterPro" id="IPR004412">
    <property type="entry name" value="GatA"/>
</dbReference>
<dbReference type="OrthoDB" id="7931at2157"/>
<dbReference type="EMBL" id="QPHM01000001">
    <property type="protein sequence ID" value="RCU48534.1"/>
    <property type="molecule type" value="Genomic_DNA"/>
</dbReference>
<dbReference type="NCBIfam" id="TIGR00132">
    <property type="entry name" value="gatA"/>
    <property type="match status" value="1"/>
</dbReference>
<keyword evidence="4 7" id="KW-0067">ATP-binding</keyword>
<name>A0A368NG18_9EURY</name>
<dbReference type="HAMAP" id="MF_00120">
    <property type="entry name" value="GatA"/>
    <property type="match status" value="1"/>
</dbReference>
<organism evidence="10 11">
    <name type="scientific">Haloplanus salinus</name>
    <dbReference type="NCBI Taxonomy" id="1126245"/>
    <lineage>
        <taxon>Archaea</taxon>
        <taxon>Methanobacteriati</taxon>
        <taxon>Methanobacteriota</taxon>
        <taxon>Stenosarchaea group</taxon>
        <taxon>Halobacteria</taxon>
        <taxon>Halobacteriales</taxon>
        <taxon>Haloferacaceae</taxon>
        <taxon>Haloplanus</taxon>
    </lineage>
</organism>
<keyword evidence="5 7" id="KW-0648">Protein biosynthesis</keyword>
<dbReference type="PROSITE" id="PS00571">
    <property type="entry name" value="AMIDASES"/>
    <property type="match status" value="1"/>
</dbReference>
<dbReference type="GO" id="GO:0006412">
    <property type="term" value="P:translation"/>
    <property type="evidence" value="ECO:0007669"/>
    <property type="project" value="UniProtKB-UniRule"/>
</dbReference>
<dbReference type="GO" id="GO:0030956">
    <property type="term" value="C:glutamyl-tRNA(Gln) amidotransferase complex"/>
    <property type="evidence" value="ECO:0007669"/>
    <property type="project" value="InterPro"/>
</dbReference>
<reference evidence="10 11" key="1">
    <citation type="submission" date="2018-07" db="EMBL/GenBank/DDBJ databases">
        <title>Genome sequences of Haloplanus salinus JCM 18368T.</title>
        <authorList>
            <person name="Kim Y.B."/>
            <person name="Roh S.W."/>
        </authorList>
    </citation>
    <scope>NUCLEOTIDE SEQUENCE [LARGE SCALE GENOMIC DNA]</scope>
    <source>
        <strain evidence="10 11">JCM 18368</strain>
    </source>
</reference>
<dbReference type="GO" id="GO:0050567">
    <property type="term" value="F:glutaminyl-tRNA synthase (glutamine-hydrolyzing) activity"/>
    <property type="evidence" value="ECO:0007669"/>
    <property type="project" value="UniProtKB-UniRule"/>
</dbReference>